<proteinExistence type="predicted"/>
<evidence type="ECO:0000313" key="2">
    <source>
        <dbReference type="Proteomes" id="UP000282028"/>
    </source>
</evidence>
<organism evidence="1 2">
    <name type="scientific">Brevibacillus invocatus</name>
    <dbReference type="NCBI Taxonomy" id="173959"/>
    <lineage>
        <taxon>Bacteria</taxon>
        <taxon>Bacillati</taxon>
        <taxon>Bacillota</taxon>
        <taxon>Bacilli</taxon>
        <taxon>Bacillales</taxon>
        <taxon>Paenibacillaceae</taxon>
        <taxon>Brevibacillus</taxon>
    </lineage>
</organism>
<evidence type="ECO:0000313" key="1">
    <source>
        <dbReference type="EMBL" id="RNB67699.1"/>
    </source>
</evidence>
<protein>
    <submittedName>
        <fullName evidence="1">Sporulation protein</fullName>
    </submittedName>
</protein>
<accession>A0A3M8BWH6</accession>
<dbReference type="RefSeq" id="WP_122911066.1">
    <property type="nucleotide sequence ID" value="NZ_CBCSBE010000017.1"/>
</dbReference>
<dbReference type="OrthoDB" id="2351239at2"/>
<dbReference type="PANTHER" id="PTHR40053:SF1">
    <property type="entry name" value="SPORULATION-CONTROL PROTEIN SPO0M"/>
    <property type="match status" value="1"/>
</dbReference>
<name>A0A3M8BWH6_9BACL</name>
<keyword evidence="2" id="KW-1185">Reference proteome</keyword>
<comment type="caution">
    <text evidence="1">The sequence shown here is derived from an EMBL/GenBank/DDBJ whole genome shotgun (WGS) entry which is preliminary data.</text>
</comment>
<dbReference type="Pfam" id="PF07070">
    <property type="entry name" value="Spo0M"/>
    <property type="match status" value="1"/>
</dbReference>
<gene>
    <name evidence="1" type="ORF">EDM52_21945</name>
</gene>
<reference evidence="1 2" key="1">
    <citation type="submission" date="2018-10" db="EMBL/GenBank/DDBJ databases">
        <title>Phylogenomics of Brevibacillus.</title>
        <authorList>
            <person name="Dunlap C."/>
        </authorList>
    </citation>
    <scope>NUCLEOTIDE SEQUENCE [LARGE SCALE GENOMIC DNA]</scope>
    <source>
        <strain evidence="1 2">JCM 12215</strain>
    </source>
</reference>
<dbReference type="AlphaFoldDB" id="A0A3M8BWH6"/>
<dbReference type="PANTHER" id="PTHR40053">
    <property type="entry name" value="SPORULATION-CONTROL PROTEIN SPO0M"/>
    <property type="match status" value="1"/>
</dbReference>
<dbReference type="InterPro" id="IPR009776">
    <property type="entry name" value="Spore_0_M"/>
</dbReference>
<sequence length="259" mass="29504">MSFFKRIGASLGLGAATVETVLNQNEYAPGDTVKGVVTVKGGTVDQQIEDIDLHLFTQYQVEKDDKRYYQTVKIGSYRITEGFQIATKEERRFPFSFVLPLDTPITFGKTKVWINTDVDIESGVDTQDNDAIRVVAHPYTAAVIEAVQDIGFRLYQADCEYAPRFHRRLPFVQEFEFVPTNSRFRGHLDEVEVICHPESDGIEVFIEIDRRARGLFGFLEEAAGMDESLVRVRFSKADLQAGRGHLSKQLEQVIRRFSR</sequence>
<dbReference type="Proteomes" id="UP000282028">
    <property type="component" value="Unassembled WGS sequence"/>
</dbReference>
<dbReference type="EMBL" id="RHHR01000050">
    <property type="protein sequence ID" value="RNB67699.1"/>
    <property type="molecule type" value="Genomic_DNA"/>
</dbReference>